<name>A0A7K0DPS9_9NOCA</name>
<sequence>MSRPSGSAVLAVTTAVALSGSGAALDSSAAVLSNLVEPGSGS</sequence>
<dbReference type="Proteomes" id="UP000431401">
    <property type="component" value="Unassembled WGS sequence"/>
</dbReference>
<evidence type="ECO:0000313" key="2">
    <source>
        <dbReference type="Proteomes" id="UP000431401"/>
    </source>
</evidence>
<gene>
    <name evidence="1" type="ORF">NRB56_31900</name>
</gene>
<dbReference type="RefSeq" id="WP_264767027.1">
    <property type="nucleotide sequence ID" value="NZ_WEGI01000006.1"/>
</dbReference>
<protein>
    <submittedName>
        <fullName evidence="1">Uncharacterized protein</fullName>
    </submittedName>
</protein>
<proteinExistence type="predicted"/>
<dbReference type="AlphaFoldDB" id="A0A7K0DPS9"/>
<dbReference type="EMBL" id="WEGI01000006">
    <property type="protein sequence ID" value="MQY27607.1"/>
    <property type="molecule type" value="Genomic_DNA"/>
</dbReference>
<evidence type="ECO:0000313" key="1">
    <source>
        <dbReference type="EMBL" id="MQY27607.1"/>
    </source>
</evidence>
<organism evidence="1 2">
    <name type="scientific">Nocardia aurantia</name>
    <dbReference type="NCBI Taxonomy" id="2585199"/>
    <lineage>
        <taxon>Bacteria</taxon>
        <taxon>Bacillati</taxon>
        <taxon>Actinomycetota</taxon>
        <taxon>Actinomycetes</taxon>
        <taxon>Mycobacteriales</taxon>
        <taxon>Nocardiaceae</taxon>
        <taxon>Nocardia</taxon>
    </lineage>
</organism>
<accession>A0A7K0DPS9</accession>
<comment type="caution">
    <text evidence="1">The sequence shown here is derived from an EMBL/GenBank/DDBJ whole genome shotgun (WGS) entry which is preliminary data.</text>
</comment>
<reference evidence="1 2" key="1">
    <citation type="submission" date="2019-10" db="EMBL/GenBank/DDBJ databases">
        <title>Nocardia macrotermitis sp. nov. and Nocardia aurantia sp. nov., isolated from the gut of fungus growing-termite Macrotermes natalensis.</title>
        <authorList>
            <person name="Benndorf R."/>
            <person name="Schwitalla J."/>
            <person name="Martin K."/>
            <person name="De Beer W."/>
            <person name="Kaster A.-K."/>
            <person name="Vollmers J."/>
            <person name="Poulsen M."/>
            <person name="Beemelmanns C."/>
        </authorList>
    </citation>
    <scope>NUCLEOTIDE SEQUENCE [LARGE SCALE GENOMIC DNA]</scope>
    <source>
        <strain evidence="1 2">RB56</strain>
    </source>
</reference>
<keyword evidence="2" id="KW-1185">Reference proteome</keyword>